<dbReference type="InterPro" id="IPR049326">
    <property type="entry name" value="Rhodopsin_dom_fungi"/>
</dbReference>
<dbReference type="PANTHER" id="PTHR33048">
    <property type="entry name" value="PTH11-LIKE INTEGRAL MEMBRANE PROTEIN (AFU_ORTHOLOGUE AFUA_5G11245)"/>
    <property type="match status" value="1"/>
</dbReference>
<dbReference type="GO" id="GO:0016020">
    <property type="term" value="C:membrane"/>
    <property type="evidence" value="ECO:0007669"/>
    <property type="project" value="UniProtKB-SubCell"/>
</dbReference>
<dbReference type="Proteomes" id="UP000325902">
    <property type="component" value="Unassembled WGS sequence"/>
</dbReference>
<evidence type="ECO:0000256" key="5">
    <source>
        <dbReference type="ARBA" id="ARBA00038359"/>
    </source>
</evidence>
<dbReference type="EMBL" id="VCHE01000040">
    <property type="protein sequence ID" value="KAB2574673.1"/>
    <property type="molecule type" value="Genomic_DNA"/>
</dbReference>
<comment type="similarity">
    <text evidence="5">Belongs to the SAT4 family.</text>
</comment>
<feature type="compositionally biased region" description="Basic and acidic residues" evidence="6">
    <location>
        <begin position="417"/>
        <end position="434"/>
    </location>
</feature>
<feature type="region of interest" description="Disordered" evidence="6">
    <location>
        <begin position="117"/>
        <end position="156"/>
    </location>
</feature>
<keyword evidence="2 7" id="KW-0812">Transmembrane</keyword>
<sequence>MITSYLNTLTDILLFLLPVPLVYKLQMHINQKLAIAVMFLAGLIPVVASIVRNVHLTQSYMDQGNWITRDTSWRWALIPLWSQVETTIGIVAACIPTFNPLMKIIFRRLGLRTVRTNTNATTTPMNGKSPTSQNSRSLDINNNNNGRHHYQQQDDNRTTTLAASVDNIAASYLYRRRSSHPAIDSDLELGAVDLLDRSSSSDGGGGDRPKVDLDIQEGETFYPFRPPLLHNDDDEDDTMLNAISPISDISLENYFQTHTWGGSKRQPGSFKRRSQRKKNKTRAAEDEGEGRLRTAASESSSSMRTTGDLLPTTTEERPVMTARERQQLFLLQRPPPPQLRFVRRATPRMATLTCCSSPSVALPSYCEGGLQKRAVGTGGANDGSRVDGMGAGGPEARGFDAAAAAAAAAAGAGKVSSRHDGDDDGGSDGRDVVRSRRSKSSFSSADGYYKRWCRSRRTRSEGAASEVVMV</sequence>
<dbReference type="OrthoDB" id="5273647at2759"/>
<dbReference type="Pfam" id="PF20684">
    <property type="entry name" value="Fung_rhodopsin"/>
    <property type="match status" value="1"/>
</dbReference>
<evidence type="ECO:0000256" key="3">
    <source>
        <dbReference type="ARBA" id="ARBA00022989"/>
    </source>
</evidence>
<dbReference type="PANTHER" id="PTHR33048:SF47">
    <property type="entry name" value="INTEGRAL MEMBRANE PROTEIN-RELATED"/>
    <property type="match status" value="1"/>
</dbReference>
<feature type="transmembrane region" description="Helical" evidence="7">
    <location>
        <begin position="6"/>
        <end position="23"/>
    </location>
</feature>
<evidence type="ECO:0000256" key="7">
    <source>
        <dbReference type="SAM" id="Phobius"/>
    </source>
</evidence>
<evidence type="ECO:0000313" key="10">
    <source>
        <dbReference type="Proteomes" id="UP000325902"/>
    </source>
</evidence>
<protein>
    <recommendedName>
        <fullName evidence="8">Rhodopsin domain-containing protein</fullName>
    </recommendedName>
</protein>
<evidence type="ECO:0000256" key="1">
    <source>
        <dbReference type="ARBA" id="ARBA00004141"/>
    </source>
</evidence>
<keyword evidence="10" id="KW-1185">Reference proteome</keyword>
<feature type="compositionally biased region" description="Basic and acidic residues" evidence="6">
    <location>
        <begin position="282"/>
        <end position="292"/>
    </location>
</feature>
<keyword evidence="4 7" id="KW-0472">Membrane</keyword>
<evidence type="ECO:0000256" key="4">
    <source>
        <dbReference type="ARBA" id="ARBA00023136"/>
    </source>
</evidence>
<keyword evidence="3 7" id="KW-1133">Transmembrane helix</keyword>
<dbReference type="AlphaFoldDB" id="A0A5N5DA25"/>
<gene>
    <name evidence="9" type="ORF">DBV05_g6665</name>
</gene>
<feature type="transmembrane region" description="Helical" evidence="7">
    <location>
        <begin position="35"/>
        <end position="55"/>
    </location>
</feature>
<proteinExistence type="inferred from homology"/>
<evidence type="ECO:0000313" key="9">
    <source>
        <dbReference type="EMBL" id="KAB2574673.1"/>
    </source>
</evidence>
<evidence type="ECO:0000256" key="2">
    <source>
        <dbReference type="ARBA" id="ARBA00022692"/>
    </source>
</evidence>
<feature type="region of interest" description="Disordered" evidence="6">
    <location>
        <begin position="413"/>
        <end position="446"/>
    </location>
</feature>
<dbReference type="InterPro" id="IPR052337">
    <property type="entry name" value="SAT4-like"/>
</dbReference>
<feature type="compositionally biased region" description="Polar residues" evidence="6">
    <location>
        <begin position="124"/>
        <end position="140"/>
    </location>
</feature>
<feature type="region of interest" description="Disordered" evidence="6">
    <location>
        <begin position="259"/>
        <end position="314"/>
    </location>
</feature>
<feature type="domain" description="Rhodopsin" evidence="8">
    <location>
        <begin position="2"/>
        <end position="103"/>
    </location>
</feature>
<evidence type="ECO:0000256" key="6">
    <source>
        <dbReference type="SAM" id="MobiDB-lite"/>
    </source>
</evidence>
<reference evidence="9 10" key="1">
    <citation type="journal article" date="2019" name="Sci. Rep.">
        <title>A multi-omics analysis of the grapevine pathogen Lasiodiplodia theobromae reveals that temperature affects the expression of virulence- and pathogenicity-related genes.</title>
        <authorList>
            <person name="Felix C."/>
            <person name="Meneses R."/>
            <person name="Goncalves M.F.M."/>
            <person name="Tilleman L."/>
            <person name="Duarte A.S."/>
            <person name="Jorrin-Novo J.V."/>
            <person name="Van de Peer Y."/>
            <person name="Deforce D."/>
            <person name="Van Nieuwerburgh F."/>
            <person name="Esteves A.C."/>
            <person name="Alves A."/>
        </authorList>
    </citation>
    <scope>NUCLEOTIDE SEQUENCE [LARGE SCALE GENOMIC DNA]</scope>
    <source>
        <strain evidence="9 10">LA-SOL3</strain>
    </source>
</reference>
<comment type="subcellular location">
    <subcellularLocation>
        <location evidence="1">Membrane</location>
        <topology evidence="1">Multi-pass membrane protein</topology>
    </subcellularLocation>
</comment>
<feature type="transmembrane region" description="Helical" evidence="7">
    <location>
        <begin position="75"/>
        <end position="98"/>
    </location>
</feature>
<organism evidence="9 10">
    <name type="scientific">Lasiodiplodia theobromae</name>
    <dbReference type="NCBI Taxonomy" id="45133"/>
    <lineage>
        <taxon>Eukaryota</taxon>
        <taxon>Fungi</taxon>
        <taxon>Dikarya</taxon>
        <taxon>Ascomycota</taxon>
        <taxon>Pezizomycotina</taxon>
        <taxon>Dothideomycetes</taxon>
        <taxon>Dothideomycetes incertae sedis</taxon>
        <taxon>Botryosphaeriales</taxon>
        <taxon>Botryosphaeriaceae</taxon>
        <taxon>Lasiodiplodia</taxon>
    </lineage>
</organism>
<accession>A0A5N5DA25</accession>
<feature type="compositionally biased region" description="Basic residues" evidence="6">
    <location>
        <begin position="270"/>
        <end position="281"/>
    </location>
</feature>
<evidence type="ECO:0000259" key="8">
    <source>
        <dbReference type="Pfam" id="PF20684"/>
    </source>
</evidence>
<comment type="caution">
    <text evidence="9">The sequence shown here is derived from an EMBL/GenBank/DDBJ whole genome shotgun (WGS) entry which is preliminary data.</text>
</comment>
<name>A0A5N5DA25_9PEZI</name>
<feature type="compositionally biased region" description="Polar residues" evidence="6">
    <location>
        <begin position="296"/>
        <end position="305"/>
    </location>
</feature>